<name>A0A5N5I9D8_9ROSA</name>
<gene>
    <name evidence="1" type="ORF">D8674_025616</name>
</gene>
<sequence>MGRVTSKSNRAAFLNSSAKVSKVGAMAEREVERDTNWGFVSFGRFDGILGMEICNGILVLGLGKKGR</sequence>
<comment type="caution">
    <text evidence="1">The sequence shown here is derived from an EMBL/GenBank/DDBJ whole genome shotgun (WGS) entry which is preliminary data.</text>
</comment>
<reference evidence="1 2" key="3">
    <citation type="submission" date="2019-11" db="EMBL/GenBank/DDBJ databases">
        <title>A de novo genome assembly of a pear dwarfing rootstock.</title>
        <authorList>
            <person name="Wang F."/>
            <person name="Wang J."/>
            <person name="Li S."/>
            <person name="Zhang Y."/>
            <person name="Fang M."/>
            <person name="Ma L."/>
            <person name="Zhao Y."/>
            <person name="Jiang S."/>
        </authorList>
    </citation>
    <scope>NUCLEOTIDE SEQUENCE [LARGE SCALE GENOMIC DNA]</scope>
    <source>
        <strain evidence="1">S2</strain>
        <tissue evidence="1">Leaf</tissue>
    </source>
</reference>
<evidence type="ECO:0000313" key="1">
    <source>
        <dbReference type="EMBL" id="KAB2635082.1"/>
    </source>
</evidence>
<proteinExistence type="predicted"/>
<dbReference type="Proteomes" id="UP000327157">
    <property type="component" value="Chromosome 5"/>
</dbReference>
<dbReference type="EMBL" id="SMOL01000004">
    <property type="protein sequence ID" value="KAB2635082.1"/>
    <property type="molecule type" value="Genomic_DNA"/>
</dbReference>
<keyword evidence="2" id="KW-1185">Reference proteome</keyword>
<evidence type="ECO:0000313" key="2">
    <source>
        <dbReference type="Proteomes" id="UP000327157"/>
    </source>
</evidence>
<dbReference type="AlphaFoldDB" id="A0A5N5I9D8"/>
<accession>A0A5N5I9D8</accession>
<organism evidence="1 2">
    <name type="scientific">Pyrus ussuriensis x Pyrus communis</name>
    <dbReference type="NCBI Taxonomy" id="2448454"/>
    <lineage>
        <taxon>Eukaryota</taxon>
        <taxon>Viridiplantae</taxon>
        <taxon>Streptophyta</taxon>
        <taxon>Embryophyta</taxon>
        <taxon>Tracheophyta</taxon>
        <taxon>Spermatophyta</taxon>
        <taxon>Magnoliopsida</taxon>
        <taxon>eudicotyledons</taxon>
        <taxon>Gunneridae</taxon>
        <taxon>Pentapetalae</taxon>
        <taxon>rosids</taxon>
        <taxon>fabids</taxon>
        <taxon>Rosales</taxon>
        <taxon>Rosaceae</taxon>
        <taxon>Amygdaloideae</taxon>
        <taxon>Maleae</taxon>
        <taxon>Pyrus</taxon>
    </lineage>
</organism>
<protein>
    <submittedName>
        <fullName evidence="1">Uncharacterized protein</fullName>
    </submittedName>
</protein>
<reference evidence="2" key="2">
    <citation type="submission" date="2019-10" db="EMBL/GenBank/DDBJ databases">
        <title>A de novo genome assembly of a pear dwarfing rootstock.</title>
        <authorList>
            <person name="Wang F."/>
            <person name="Wang J."/>
            <person name="Li S."/>
            <person name="Zhang Y."/>
            <person name="Fang M."/>
            <person name="Ma L."/>
            <person name="Zhao Y."/>
            <person name="Jiang S."/>
        </authorList>
    </citation>
    <scope>NUCLEOTIDE SEQUENCE [LARGE SCALE GENOMIC DNA]</scope>
</reference>
<reference evidence="1 2" key="1">
    <citation type="submission" date="2019-09" db="EMBL/GenBank/DDBJ databases">
        <authorList>
            <person name="Ou C."/>
        </authorList>
    </citation>
    <scope>NUCLEOTIDE SEQUENCE [LARGE SCALE GENOMIC DNA]</scope>
    <source>
        <strain evidence="1">S2</strain>
        <tissue evidence="1">Leaf</tissue>
    </source>
</reference>